<dbReference type="Proteomes" id="UP000201945">
    <property type="component" value="Segment"/>
</dbReference>
<dbReference type="RefSeq" id="YP_009043955.1">
    <property type="nucleotide sequence ID" value="NC_024370.1"/>
</dbReference>
<dbReference type="GeneID" id="19685506"/>
<evidence type="ECO:0000256" key="1">
    <source>
        <dbReference type="SAM" id="MobiDB-lite"/>
    </source>
</evidence>
<dbReference type="EMBL" id="HG799490">
    <property type="protein sequence ID" value="CDL73663.1"/>
    <property type="molecule type" value="Genomic_DNA"/>
</dbReference>
<keyword evidence="4" id="KW-1185">Reference proteome</keyword>
<dbReference type="GO" id="GO:0004553">
    <property type="term" value="F:hydrolase activity, hydrolyzing O-glycosyl compounds"/>
    <property type="evidence" value="ECO:0007669"/>
    <property type="project" value="InterPro"/>
</dbReference>
<evidence type="ECO:0000313" key="3">
    <source>
        <dbReference type="EMBL" id="CDL73663.1"/>
    </source>
</evidence>
<reference evidence="3 4" key="1">
    <citation type="journal article" date="2014" name="BMC Biol.">
        <title>Variable recombination dynamics during the emergence, transmission and 'disarming' of a multidrug-resistant pneumococcal clone.</title>
        <authorList>
            <person name="Croucher N.J."/>
            <person name="Hanage W.P."/>
            <person name="Harris S.R."/>
            <person name="McGee L."/>
            <person name="van der Linden M."/>
            <person name="de Lencastre H."/>
            <person name="Sa-Leao R."/>
            <person name="Song J.H."/>
            <person name="Ko K.S."/>
            <person name="Beall B."/>
            <person name="Klugman K.P."/>
            <person name="Parkhill J."/>
            <person name="Tomasz A."/>
            <person name="Kristinsson K.G."/>
            <person name="Bentley S.D."/>
        </authorList>
    </citation>
    <scope>NUCLEOTIDE SEQUENCE [LARGE SCALE GENOMIC DNA]</scope>
</reference>
<dbReference type="GO" id="GO:0005576">
    <property type="term" value="C:extracellular region"/>
    <property type="evidence" value="ECO:0007669"/>
    <property type="project" value="InterPro"/>
</dbReference>
<sequence>MAFEELNTAESRKKHLGIIEDVLAVNSYSTPLVTSSDAVTLQGRSFTVATGNTTELKDYKRNKDNEFDHVEVEEKVYTLDEEKYWGRFVDQLDERDSNGQVNINYVIARQAAEVVAPYLDELRFGAALGNVSDNVAMGKTAGANNAYNAVLDVSEKLDELGITKERLLFVTPSFYKAIKSEIVRLPHGDADKKVLGKGYVGELDDYTVYKVPSKFLKGVNALATAPGVVTSPVQVDNTKYNDNIPGRFGELVEQLLYTGAFVLEHFKKYIITIADSKPAAKKSAQGKTVNRAKAWKTGTAYKEGDTVTHEDKVYVAIKDITSSTNAPGSDSANWKEKTGKK</sequence>
<accession>A0A060QR69</accession>
<dbReference type="GO" id="GO:0005975">
    <property type="term" value="P:carbohydrate metabolic process"/>
    <property type="evidence" value="ECO:0007669"/>
    <property type="project" value="InterPro"/>
</dbReference>
<name>A0A060QR69_9CAUD</name>
<dbReference type="InterPro" id="IPR003610">
    <property type="entry name" value="CBM5/12"/>
</dbReference>
<protein>
    <submittedName>
        <fullName evidence="3">Putative carbohydrate-binding protein</fullName>
    </submittedName>
</protein>
<evidence type="ECO:0000259" key="2">
    <source>
        <dbReference type="SMART" id="SM00495"/>
    </source>
</evidence>
<dbReference type="CDD" id="cd12214">
    <property type="entry name" value="ChiA1_BD"/>
    <property type="match status" value="1"/>
</dbReference>
<proteinExistence type="predicted"/>
<feature type="compositionally biased region" description="Polar residues" evidence="1">
    <location>
        <begin position="322"/>
        <end position="332"/>
    </location>
</feature>
<feature type="domain" description="Chitin-binding type-3" evidence="2">
    <location>
        <begin position="292"/>
        <end position="337"/>
    </location>
</feature>
<feature type="region of interest" description="Disordered" evidence="1">
    <location>
        <begin position="322"/>
        <end position="341"/>
    </location>
</feature>
<dbReference type="Gene3D" id="2.10.10.20">
    <property type="entry name" value="Carbohydrate-binding module superfamily 5/12"/>
    <property type="match status" value="1"/>
</dbReference>
<dbReference type="GO" id="GO:0030246">
    <property type="term" value="F:carbohydrate binding"/>
    <property type="evidence" value="ECO:0007669"/>
    <property type="project" value="InterPro"/>
</dbReference>
<dbReference type="KEGG" id="vg:19685506"/>
<dbReference type="OrthoDB" id="4085at10239"/>
<organism evidence="3 4">
    <name type="scientific">Streptococcus phage IC1</name>
    <dbReference type="NCBI Taxonomy" id="1448276"/>
    <lineage>
        <taxon>Viruses</taxon>
        <taxon>Duplodnaviria</taxon>
        <taxon>Heunggongvirae</taxon>
        <taxon>Uroviricota</taxon>
        <taxon>Caudoviricetes</taxon>
        <taxon>Ferrettivirinae</taxon>
        <taxon>Hinxtonvirus</taxon>
        <taxon>Hinxtonvirus IC1</taxon>
    </lineage>
</organism>
<evidence type="ECO:0000313" key="4">
    <source>
        <dbReference type="Proteomes" id="UP000201945"/>
    </source>
</evidence>
<dbReference type="Pfam" id="PF02839">
    <property type="entry name" value="CBM_5_12"/>
    <property type="match status" value="1"/>
</dbReference>
<dbReference type="SMART" id="SM00495">
    <property type="entry name" value="ChtBD3"/>
    <property type="match status" value="1"/>
</dbReference>